<feature type="region of interest" description="Disordered" evidence="1">
    <location>
        <begin position="50"/>
        <end position="91"/>
    </location>
</feature>
<name>A0A8J3RUQ2_PLARO</name>
<dbReference type="EMBL" id="BOOI01000014">
    <property type="protein sequence ID" value="GIH83411.1"/>
    <property type="molecule type" value="Genomic_DNA"/>
</dbReference>
<dbReference type="Proteomes" id="UP000655044">
    <property type="component" value="Unassembled WGS sequence"/>
</dbReference>
<accession>A0A8J3RUQ2</accession>
<dbReference type="RefSeq" id="WP_189241889.1">
    <property type="nucleotide sequence ID" value="NZ_BMQP01000005.1"/>
</dbReference>
<feature type="compositionally biased region" description="Low complexity" evidence="1">
    <location>
        <begin position="50"/>
        <end position="81"/>
    </location>
</feature>
<protein>
    <submittedName>
        <fullName evidence="2">Uncharacterized protein</fullName>
    </submittedName>
</protein>
<reference evidence="2" key="1">
    <citation type="submission" date="2021-01" db="EMBL/GenBank/DDBJ databases">
        <title>Whole genome shotgun sequence of Planobispora rosea NBRC 15558.</title>
        <authorList>
            <person name="Komaki H."/>
            <person name="Tamura T."/>
        </authorList>
    </citation>
    <scope>NUCLEOTIDE SEQUENCE</scope>
    <source>
        <strain evidence="2">NBRC 15558</strain>
    </source>
</reference>
<evidence type="ECO:0000256" key="1">
    <source>
        <dbReference type="SAM" id="MobiDB-lite"/>
    </source>
</evidence>
<dbReference type="AlphaFoldDB" id="A0A8J3RUQ2"/>
<sequence length="91" mass="8724">MTDLPEGTGDERVDAALGGLAVLGELPVAAHPGVFEEVFAGLERALAAADGTGPATADGTAGGTMPTAADGATDSTGATDGTADDTPDQPQ</sequence>
<organism evidence="2 3">
    <name type="scientific">Planobispora rosea</name>
    <dbReference type="NCBI Taxonomy" id="35762"/>
    <lineage>
        <taxon>Bacteria</taxon>
        <taxon>Bacillati</taxon>
        <taxon>Actinomycetota</taxon>
        <taxon>Actinomycetes</taxon>
        <taxon>Streptosporangiales</taxon>
        <taxon>Streptosporangiaceae</taxon>
        <taxon>Planobispora</taxon>
    </lineage>
</organism>
<comment type="caution">
    <text evidence="2">The sequence shown here is derived from an EMBL/GenBank/DDBJ whole genome shotgun (WGS) entry which is preliminary data.</text>
</comment>
<evidence type="ECO:0000313" key="3">
    <source>
        <dbReference type="Proteomes" id="UP000655044"/>
    </source>
</evidence>
<gene>
    <name evidence="2" type="ORF">Pro02_18190</name>
</gene>
<feature type="compositionally biased region" description="Acidic residues" evidence="1">
    <location>
        <begin position="82"/>
        <end position="91"/>
    </location>
</feature>
<evidence type="ECO:0000313" key="2">
    <source>
        <dbReference type="EMBL" id="GIH83411.1"/>
    </source>
</evidence>
<keyword evidence="3" id="KW-1185">Reference proteome</keyword>
<proteinExistence type="predicted"/>